<organism evidence="1 2">
    <name type="scientific">[Phormidium ambiguum] IAM M-71</name>
    <dbReference type="NCBI Taxonomy" id="454136"/>
    <lineage>
        <taxon>Bacteria</taxon>
        <taxon>Bacillati</taxon>
        <taxon>Cyanobacteriota</taxon>
        <taxon>Cyanophyceae</taxon>
        <taxon>Oscillatoriophycideae</taxon>
        <taxon>Aerosakkonematales</taxon>
        <taxon>Aerosakkonemataceae</taxon>
        <taxon>Floridanema</taxon>
    </lineage>
</organism>
<evidence type="ECO:0000313" key="2">
    <source>
        <dbReference type="Proteomes" id="UP000185860"/>
    </source>
</evidence>
<comment type="caution">
    <text evidence="1">The sequence shown here is derived from an EMBL/GenBank/DDBJ whole genome shotgun (WGS) entry which is preliminary data.</text>
</comment>
<dbReference type="EMBL" id="MRCE01000001">
    <property type="protein sequence ID" value="OKH40969.1"/>
    <property type="molecule type" value="Genomic_DNA"/>
</dbReference>
<protein>
    <submittedName>
        <fullName evidence="1">Uncharacterized protein</fullName>
    </submittedName>
</protein>
<accession>A0A1U7IU51</accession>
<dbReference type="Proteomes" id="UP000185860">
    <property type="component" value="Unassembled WGS sequence"/>
</dbReference>
<proteinExistence type="predicted"/>
<gene>
    <name evidence="1" type="ORF">NIES2119_01295</name>
</gene>
<dbReference type="STRING" id="454136.NIES2119_01295"/>
<name>A0A1U7IU51_9CYAN</name>
<sequence length="87" mass="9277">MSPNSTVGDFRKAQEQVKTTFANVKSSAKDVQNAKAEDLERAYQSLDKAITSIPNTATLSQAKTSVAKEIAAVQAAQTQMSSGLNCR</sequence>
<dbReference type="AlphaFoldDB" id="A0A1U7IU51"/>
<reference evidence="1 2" key="1">
    <citation type="submission" date="2016-11" db="EMBL/GenBank/DDBJ databases">
        <title>Draft Genome Sequences of Nine Cyanobacterial Strains from Diverse Habitats.</title>
        <authorList>
            <person name="Zhu T."/>
            <person name="Hou S."/>
            <person name="Lu X."/>
            <person name="Hess W.R."/>
        </authorList>
    </citation>
    <scope>NUCLEOTIDE SEQUENCE [LARGE SCALE GENOMIC DNA]</scope>
    <source>
        <strain evidence="1 2">IAM M-71</strain>
    </source>
</reference>
<evidence type="ECO:0000313" key="1">
    <source>
        <dbReference type="EMBL" id="OKH40969.1"/>
    </source>
</evidence>